<dbReference type="STRING" id="86105.NF27_IN00160"/>
<keyword evidence="3" id="KW-0813">Transport</keyword>
<dbReference type="RefSeq" id="WP_039458849.1">
    <property type="nucleotide sequence ID" value="NZ_JSWE01000206.1"/>
</dbReference>
<dbReference type="AlphaFoldDB" id="A0A0C1QW99"/>
<dbReference type="InterPro" id="IPR003593">
    <property type="entry name" value="AAA+_ATPase"/>
</dbReference>
<dbReference type="GO" id="GO:0140359">
    <property type="term" value="F:ABC-type transporter activity"/>
    <property type="evidence" value="ECO:0007669"/>
    <property type="project" value="InterPro"/>
</dbReference>
<protein>
    <submittedName>
        <fullName evidence="13">Putative ABC transporter ATP-binding protein</fullName>
    </submittedName>
</protein>
<evidence type="ECO:0000313" key="13">
    <source>
        <dbReference type="EMBL" id="KIE04275.1"/>
    </source>
</evidence>
<feature type="transmembrane region" description="Helical" evidence="10">
    <location>
        <begin position="64"/>
        <end position="86"/>
    </location>
</feature>
<keyword evidence="6 13" id="KW-0067">ATP-binding</keyword>
<evidence type="ECO:0000259" key="11">
    <source>
        <dbReference type="PROSITE" id="PS50893"/>
    </source>
</evidence>
<dbReference type="EMBL" id="JSWE01000206">
    <property type="protein sequence ID" value="KIE04275.1"/>
    <property type="molecule type" value="Genomic_DNA"/>
</dbReference>
<proteinExistence type="inferred from homology"/>
<dbReference type="SMART" id="SM00382">
    <property type="entry name" value="AAA"/>
    <property type="match status" value="1"/>
</dbReference>
<dbReference type="PANTHER" id="PTHR24221:SF654">
    <property type="entry name" value="ATP-BINDING CASSETTE SUB-FAMILY B MEMBER 6"/>
    <property type="match status" value="1"/>
</dbReference>
<reference evidence="13 14" key="1">
    <citation type="submission" date="2014-11" db="EMBL/GenBank/DDBJ databases">
        <title>A Rickettsiales Symbiont of Amoebae With Ancient Features.</title>
        <authorList>
            <person name="Schulz F."/>
            <person name="Martijn J."/>
            <person name="Wascher F."/>
            <person name="Kostanjsek R."/>
            <person name="Ettema T.J."/>
            <person name="Horn M."/>
        </authorList>
    </citation>
    <scope>NUCLEOTIDE SEQUENCE [LARGE SCALE GENOMIC DNA]</scope>
    <source>
        <strain evidence="13 14">UWC36</strain>
    </source>
</reference>
<sequence>MQHAVKSVKNFIWHFVKKQKGGFIFTQIFALALALDATLWPYVIKVIIETIEGFQGPREEIWPVISHVIILGLILWFSLDIAFWINGIFKTKVYPRFEAAIRMFMYDYVNSHSYSFFINNFTGTIANKVADMPRSCGAIVDMAITTFIPTFVALIISIIFFSFISPIFALILGGWVIIHIISCYFFLRKCTSYSTIHSESRSRLLGRIVDTITNNLNVRLFSRNTYEYQYTLEFQEDERKKYAETLWHIEKMRLILALICFLITGVLMIWYEVYSYRKGIIDIAEFIFILNTTFQITSITWMAGIMLPDFFREVGIARQALSIINSPVEIKDLPNAEELKVDRGEIKFNNVTFKYHHNENLFENKSVTILPGQRVGLVGVSGSGKTTFAHLILRHYELEGGEILIDGQDIRNVTQESLRRQIAMIPQEPMLFHRSLKENIRYGDITASDEQVYRAAKIANCHEFIMSLPQGYDTIAGERGSKLSGGQRQRISIARAMLKNAPIIILDEATSALDSITEKQIQSSLMQVTHNRTTIIIAHRFSTLTDVDRIIVFKKGDIVEDGSHEELFKKRGEYYKLWEMQNDGFLPKELIDE</sequence>
<dbReference type="SUPFAM" id="SSF90123">
    <property type="entry name" value="ABC transporter transmembrane region"/>
    <property type="match status" value="1"/>
</dbReference>
<dbReference type="InterPro" id="IPR039421">
    <property type="entry name" value="Type_1_exporter"/>
</dbReference>
<evidence type="ECO:0000313" key="14">
    <source>
        <dbReference type="Proteomes" id="UP000031258"/>
    </source>
</evidence>
<dbReference type="GO" id="GO:0005524">
    <property type="term" value="F:ATP binding"/>
    <property type="evidence" value="ECO:0007669"/>
    <property type="project" value="UniProtKB-KW"/>
</dbReference>
<comment type="subcellular location">
    <subcellularLocation>
        <location evidence="1">Cell membrane</location>
        <topology evidence="1">Multi-pass membrane protein</topology>
    </subcellularLocation>
</comment>
<dbReference type="GO" id="GO:0016887">
    <property type="term" value="F:ATP hydrolysis activity"/>
    <property type="evidence" value="ECO:0007669"/>
    <property type="project" value="InterPro"/>
</dbReference>
<evidence type="ECO:0000256" key="9">
    <source>
        <dbReference type="ARBA" id="ARBA00024725"/>
    </source>
</evidence>
<keyword evidence="4 10" id="KW-0812">Transmembrane</keyword>
<dbReference type="GO" id="GO:0005886">
    <property type="term" value="C:plasma membrane"/>
    <property type="evidence" value="ECO:0007669"/>
    <property type="project" value="UniProtKB-SubCell"/>
</dbReference>
<evidence type="ECO:0000256" key="4">
    <source>
        <dbReference type="ARBA" id="ARBA00022692"/>
    </source>
</evidence>
<dbReference type="Proteomes" id="UP000031258">
    <property type="component" value="Unassembled WGS sequence"/>
</dbReference>
<evidence type="ECO:0000259" key="12">
    <source>
        <dbReference type="PROSITE" id="PS50929"/>
    </source>
</evidence>
<evidence type="ECO:0000256" key="2">
    <source>
        <dbReference type="ARBA" id="ARBA00005417"/>
    </source>
</evidence>
<dbReference type="SUPFAM" id="SSF52540">
    <property type="entry name" value="P-loop containing nucleoside triphosphate hydrolases"/>
    <property type="match status" value="1"/>
</dbReference>
<dbReference type="PROSITE" id="PS00211">
    <property type="entry name" value="ABC_TRANSPORTER_1"/>
    <property type="match status" value="1"/>
</dbReference>
<keyword evidence="7 10" id="KW-1133">Transmembrane helix</keyword>
<dbReference type="PROSITE" id="PS50893">
    <property type="entry name" value="ABC_TRANSPORTER_2"/>
    <property type="match status" value="1"/>
</dbReference>
<accession>A0A0C1QW99</accession>
<feature type="transmembrane region" description="Helical" evidence="10">
    <location>
        <begin position="167"/>
        <end position="187"/>
    </location>
</feature>
<dbReference type="InterPro" id="IPR027417">
    <property type="entry name" value="P-loop_NTPase"/>
</dbReference>
<keyword evidence="5" id="KW-0547">Nucleotide-binding</keyword>
<evidence type="ECO:0000256" key="1">
    <source>
        <dbReference type="ARBA" id="ARBA00004651"/>
    </source>
</evidence>
<feature type="transmembrane region" description="Helical" evidence="10">
    <location>
        <begin position="283"/>
        <end position="303"/>
    </location>
</feature>
<dbReference type="Pfam" id="PF00005">
    <property type="entry name" value="ABC_tran"/>
    <property type="match status" value="1"/>
</dbReference>
<feature type="domain" description="ABC transmembrane type-1" evidence="12">
    <location>
        <begin position="28"/>
        <end position="312"/>
    </location>
</feature>
<dbReference type="Gene3D" id="1.20.1560.10">
    <property type="entry name" value="ABC transporter type 1, transmembrane domain"/>
    <property type="match status" value="1"/>
</dbReference>
<dbReference type="GO" id="GO:0034040">
    <property type="term" value="F:ATPase-coupled lipid transmembrane transporter activity"/>
    <property type="evidence" value="ECO:0007669"/>
    <property type="project" value="TreeGrafter"/>
</dbReference>
<keyword evidence="14" id="KW-1185">Reference proteome</keyword>
<comment type="similarity">
    <text evidence="2">Belongs to the ABC transporter superfamily.</text>
</comment>
<dbReference type="InterPro" id="IPR003439">
    <property type="entry name" value="ABC_transporter-like_ATP-bd"/>
</dbReference>
<feature type="domain" description="ABC transporter" evidence="11">
    <location>
        <begin position="346"/>
        <end position="580"/>
    </location>
</feature>
<keyword evidence="8 10" id="KW-0472">Membrane</keyword>
<comment type="function">
    <text evidence="9">Part of an ABC transporter complex. Transmembrane domains (TMD) form a pore in the inner membrane and the ATP-binding domain (NBD) is responsible for energy generation.</text>
</comment>
<evidence type="ECO:0000256" key="8">
    <source>
        <dbReference type="ARBA" id="ARBA00023136"/>
    </source>
</evidence>
<dbReference type="PROSITE" id="PS50929">
    <property type="entry name" value="ABC_TM1F"/>
    <property type="match status" value="1"/>
</dbReference>
<dbReference type="OrthoDB" id="5288404at2"/>
<dbReference type="InterPro" id="IPR036640">
    <property type="entry name" value="ABC1_TM_sf"/>
</dbReference>
<feature type="transmembrane region" description="Helical" evidence="10">
    <location>
        <begin position="138"/>
        <end position="161"/>
    </location>
</feature>
<organism evidence="13 14">
    <name type="scientific">Candidatus Jidaibacter acanthamoebae</name>
    <dbReference type="NCBI Taxonomy" id="86105"/>
    <lineage>
        <taxon>Bacteria</taxon>
        <taxon>Pseudomonadati</taxon>
        <taxon>Pseudomonadota</taxon>
        <taxon>Alphaproteobacteria</taxon>
        <taxon>Rickettsiales</taxon>
        <taxon>Candidatus Midichloriaceae</taxon>
        <taxon>Candidatus Jidaibacter</taxon>
    </lineage>
</organism>
<feature type="transmembrane region" description="Helical" evidence="10">
    <location>
        <begin position="254"/>
        <end position="271"/>
    </location>
</feature>
<feature type="transmembrane region" description="Helical" evidence="10">
    <location>
        <begin position="21"/>
        <end position="44"/>
    </location>
</feature>
<name>A0A0C1QW99_9RICK</name>
<dbReference type="Gene3D" id="3.40.50.300">
    <property type="entry name" value="P-loop containing nucleotide triphosphate hydrolases"/>
    <property type="match status" value="1"/>
</dbReference>
<dbReference type="PANTHER" id="PTHR24221">
    <property type="entry name" value="ATP-BINDING CASSETTE SUB-FAMILY B"/>
    <property type="match status" value="1"/>
</dbReference>
<dbReference type="InterPro" id="IPR011527">
    <property type="entry name" value="ABC1_TM_dom"/>
</dbReference>
<dbReference type="FunFam" id="3.40.50.300:FF:000287">
    <property type="entry name" value="Multidrug ABC transporter ATP-binding protein"/>
    <property type="match status" value="1"/>
</dbReference>
<dbReference type="Pfam" id="PF00664">
    <property type="entry name" value="ABC_membrane"/>
    <property type="match status" value="1"/>
</dbReference>
<dbReference type="InterPro" id="IPR017871">
    <property type="entry name" value="ABC_transporter-like_CS"/>
</dbReference>
<evidence type="ECO:0000256" key="7">
    <source>
        <dbReference type="ARBA" id="ARBA00022989"/>
    </source>
</evidence>
<evidence type="ECO:0000256" key="6">
    <source>
        <dbReference type="ARBA" id="ARBA00022840"/>
    </source>
</evidence>
<evidence type="ECO:0000256" key="10">
    <source>
        <dbReference type="SAM" id="Phobius"/>
    </source>
</evidence>
<comment type="caution">
    <text evidence="13">The sequence shown here is derived from an EMBL/GenBank/DDBJ whole genome shotgun (WGS) entry which is preliminary data.</text>
</comment>
<evidence type="ECO:0000256" key="3">
    <source>
        <dbReference type="ARBA" id="ARBA00022448"/>
    </source>
</evidence>
<evidence type="ECO:0000256" key="5">
    <source>
        <dbReference type="ARBA" id="ARBA00022741"/>
    </source>
</evidence>
<gene>
    <name evidence="13" type="ORF">NF27_IN00160</name>
</gene>